<proteinExistence type="predicted"/>
<dbReference type="AlphaFoldDB" id="A0A0A9H9A9"/>
<sequence>MLPYKKEASNYRWIKVISKRMFSFYNCAPQVHSTLTICSLLSVMRKELSNGLLCELNLSTL</sequence>
<name>A0A0A9H9A9_ARUDO</name>
<accession>A0A0A9H9A9</accession>
<evidence type="ECO:0000313" key="1">
    <source>
        <dbReference type="EMBL" id="JAE33332.1"/>
    </source>
</evidence>
<dbReference type="EMBL" id="GBRH01164564">
    <property type="protein sequence ID" value="JAE33332.1"/>
    <property type="molecule type" value="Transcribed_RNA"/>
</dbReference>
<protein>
    <submittedName>
        <fullName evidence="1">Uncharacterized protein</fullName>
    </submittedName>
</protein>
<organism evidence="1">
    <name type="scientific">Arundo donax</name>
    <name type="common">Giant reed</name>
    <name type="synonym">Donax arundinaceus</name>
    <dbReference type="NCBI Taxonomy" id="35708"/>
    <lineage>
        <taxon>Eukaryota</taxon>
        <taxon>Viridiplantae</taxon>
        <taxon>Streptophyta</taxon>
        <taxon>Embryophyta</taxon>
        <taxon>Tracheophyta</taxon>
        <taxon>Spermatophyta</taxon>
        <taxon>Magnoliopsida</taxon>
        <taxon>Liliopsida</taxon>
        <taxon>Poales</taxon>
        <taxon>Poaceae</taxon>
        <taxon>PACMAD clade</taxon>
        <taxon>Arundinoideae</taxon>
        <taxon>Arundineae</taxon>
        <taxon>Arundo</taxon>
    </lineage>
</organism>
<reference evidence="1" key="2">
    <citation type="journal article" date="2015" name="Data Brief">
        <title>Shoot transcriptome of the giant reed, Arundo donax.</title>
        <authorList>
            <person name="Barrero R.A."/>
            <person name="Guerrero F.D."/>
            <person name="Moolhuijzen P."/>
            <person name="Goolsby J.A."/>
            <person name="Tidwell J."/>
            <person name="Bellgard S.E."/>
            <person name="Bellgard M.I."/>
        </authorList>
    </citation>
    <scope>NUCLEOTIDE SEQUENCE</scope>
    <source>
        <tissue evidence="1">Shoot tissue taken approximately 20 cm above the soil surface</tissue>
    </source>
</reference>
<reference evidence="1" key="1">
    <citation type="submission" date="2014-09" db="EMBL/GenBank/DDBJ databases">
        <authorList>
            <person name="Magalhaes I.L.F."/>
            <person name="Oliveira U."/>
            <person name="Santos F.R."/>
            <person name="Vidigal T.H.D.A."/>
            <person name="Brescovit A.D."/>
            <person name="Santos A.J."/>
        </authorList>
    </citation>
    <scope>NUCLEOTIDE SEQUENCE</scope>
    <source>
        <tissue evidence="1">Shoot tissue taken approximately 20 cm above the soil surface</tissue>
    </source>
</reference>